<dbReference type="Proteomes" id="UP001165064">
    <property type="component" value="Unassembled WGS sequence"/>
</dbReference>
<comment type="caution">
    <text evidence="1">The sequence shown here is derived from an EMBL/GenBank/DDBJ whole genome shotgun (WGS) entry which is preliminary data.</text>
</comment>
<reference evidence="1" key="1">
    <citation type="submission" date="2023-04" db="EMBL/GenBank/DDBJ databases">
        <title>Ambrosiozyma monospora NBRC 10751.</title>
        <authorList>
            <person name="Ichikawa N."/>
            <person name="Sato H."/>
            <person name="Tonouchi N."/>
        </authorList>
    </citation>
    <scope>NUCLEOTIDE SEQUENCE</scope>
    <source>
        <strain evidence="1">NBRC 10751</strain>
    </source>
</reference>
<sequence>MHLGIPKKSDLKPKKQKSILPFPVTFSTKFRRFRNGKPLLSLLVIVFVVNYLFKSFLCPASNTANSVSFKHLTNQKALETVQKSHGIYKNEVPVSSLYIFPPIEHAPLLRELTLDKLFKYKVNSDYGGDESKVYYYPDDDESESNELKDSEDSKNPLDIAKKKFKENELTTLIPTNTVFT</sequence>
<organism evidence="1 2">
    <name type="scientific">Ambrosiozyma monospora</name>
    <name type="common">Yeast</name>
    <name type="synonym">Endomycopsis monosporus</name>
    <dbReference type="NCBI Taxonomy" id="43982"/>
    <lineage>
        <taxon>Eukaryota</taxon>
        <taxon>Fungi</taxon>
        <taxon>Dikarya</taxon>
        <taxon>Ascomycota</taxon>
        <taxon>Saccharomycotina</taxon>
        <taxon>Pichiomycetes</taxon>
        <taxon>Pichiales</taxon>
        <taxon>Pichiaceae</taxon>
        <taxon>Ambrosiozyma</taxon>
    </lineage>
</organism>
<dbReference type="EMBL" id="BSXS01003220">
    <property type="protein sequence ID" value="GME80820.1"/>
    <property type="molecule type" value="Genomic_DNA"/>
</dbReference>
<proteinExistence type="predicted"/>
<protein>
    <submittedName>
        <fullName evidence="1">Unnamed protein product</fullName>
    </submittedName>
</protein>
<evidence type="ECO:0000313" key="2">
    <source>
        <dbReference type="Proteomes" id="UP001165064"/>
    </source>
</evidence>
<evidence type="ECO:0000313" key="1">
    <source>
        <dbReference type="EMBL" id="GME80820.1"/>
    </source>
</evidence>
<keyword evidence="2" id="KW-1185">Reference proteome</keyword>
<name>A0ACB5T3Q5_AMBMO</name>
<gene>
    <name evidence="1" type="ORF">Amon02_000462400</name>
</gene>
<accession>A0ACB5T3Q5</accession>